<gene>
    <name evidence="1" type="ORF">GCM10010170_051440</name>
</gene>
<proteinExistence type="predicted"/>
<accession>A0ABP5TSQ1</accession>
<keyword evidence="2" id="KW-1185">Reference proteome</keyword>
<protein>
    <recommendedName>
        <fullName evidence="3">DUF3592 domain-containing protein</fullName>
    </recommendedName>
</protein>
<evidence type="ECO:0000313" key="2">
    <source>
        <dbReference type="Proteomes" id="UP001501444"/>
    </source>
</evidence>
<organism evidence="1 2">
    <name type="scientific">Dactylosporangium salmoneum</name>
    <dbReference type="NCBI Taxonomy" id="53361"/>
    <lineage>
        <taxon>Bacteria</taxon>
        <taxon>Bacillati</taxon>
        <taxon>Actinomycetota</taxon>
        <taxon>Actinomycetes</taxon>
        <taxon>Micromonosporales</taxon>
        <taxon>Micromonosporaceae</taxon>
        <taxon>Dactylosporangium</taxon>
    </lineage>
</organism>
<reference evidence="2" key="1">
    <citation type="journal article" date="2019" name="Int. J. Syst. Evol. Microbiol.">
        <title>The Global Catalogue of Microorganisms (GCM) 10K type strain sequencing project: providing services to taxonomists for standard genome sequencing and annotation.</title>
        <authorList>
            <consortium name="The Broad Institute Genomics Platform"/>
            <consortium name="The Broad Institute Genome Sequencing Center for Infectious Disease"/>
            <person name="Wu L."/>
            <person name="Ma J."/>
        </authorList>
    </citation>
    <scope>NUCLEOTIDE SEQUENCE [LARGE SCALE GENOMIC DNA]</scope>
    <source>
        <strain evidence="2">JCM 3272</strain>
    </source>
</reference>
<sequence>MVFWWALVGAVVAAGSGTAVGIGAYRQHRRILRRGAVLTAAVVASEAVGRKVRLSLRFEGIEDHVVEFLGYRLRAEDAAALVPGVPVRVWALPEDLSEIRLAYPGSGRILPFQVAPEVSGHYPDGFMDGLGGLLDR</sequence>
<dbReference type="EMBL" id="BAAARV010000041">
    <property type="protein sequence ID" value="GAA2357942.1"/>
    <property type="molecule type" value="Genomic_DNA"/>
</dbReference>
<evidence type="ECO:0000313" key="1">
    <source>
        <dbReference type="EMBL" id="GAA2357942.1"/>
    </source>
</evidence>
<evidence type="ECO:0008006" key="3">
    <source>
        <dbReference type="Google" id="ProtNLM"/>
    </source>
</evidence>
<dbReference type="Proteomes" id="UP001501444">
    <property type="component" value="Unassembled WGS sequence"/>
</dbReference>
<dbReference type="RefSeq" id="WP_344615057.1">
    <property type="nucleotide sequence ID" value="NZ_BAAARV010000041.1"/>
</dbReference>
<comment type="caution">
    <text evidence="1">The sequence shown here is derived from an EMBL/GenBank/DDBJ whole genome shotgun (WGS) entry which is preliminary data.</text>
</comment>
<name>A0ABP5TSQ1_9ACTN</name>